<dbReference type="AlphaFoldDB" id="A0A0N4UUB6"/>
<feature type="domain" description="P-type ATPase C-terminal" evidence="5">
    <location>
        <begin position="1"/>
        <end position="122"/>
    </location>
</feature>
<dbReference type="InterPro" id="IPR023298">
    <property type="entry name" value="ATPase_P-typ_TM_dom_sf"/>
</dbReference>
<keyword evidence="7" id="KW-1185">Reference proteome</keyword>
<evidence type="ECO:0000256" key="3">
    <source>
        <dbReference type="ARBA" id="ARBA00022842"/>
    </source>
</evidence>
<protein>
    <submittedName>
        <fullName evidence="8">PhoLip_ATPase_C domain-containing protein</fullName>
    </submittedName>
</protein>
<dbReference type="OrthoDB" id="377733at2759"/>
<dbReference type="SUPFAM" id="SSF81665">
    <property type="entry name" value="Calcium ATPase, transmembrane domain M"/>
    <property type="match status" value="1"/>
</dbReference>
<evidence type="ECO:0000313" key="6">
    <source>
        <dbReference type="EMBL" id="VDD85538.1"/>
    </source>
</evidence>
<gene>
    <name evidence="6" type="ORF">EVEC_LOCUS681</name>
</gene>
<reference evidence="6 7" key="2">
    <citation type="submission" date="2018-10" db="EMBL/GenBank/DDBJ databases">
        <authorList>
            <consortium name="Pathogen Informatics"/>
        </authorList>
    </citation>
    <scope>NUCLEOTIDE SEQUENCE [LARGE SCALE GENOMIC DNA]</scope>
</reference>
<evidence type="ECO:0000313" key="8">
    <source>
        <dbReference type="WBParaSite" id="EVEC_0000096701-mRNA-1"/>
    </source>
</evidence>
<evidence type="ECO:0000256" key="1">
    <source>
        <dbReference type="ARBA" id="ARBA00004141"/>
    </source>
</evidence>
<dbReference type="GO" id="GO:0140326">
    <property type="term" value="F:ATPase-coupled intramembrane lipid transporter activity"/>
    <property type="evidence" value="ECO:0007669"/>
    <property type="project" value="TreeGrafter"/>
</dbReference>
<dbReference type="WBParaSite" id="EVEC_0000096701-mRNA-1">
    <property type="protein sequence ID" value="EVEC_0000096701-mRNA-1"/>
    <property type="gene ID" value="EVEC_0000096701"/>
</dbReference>
<comment type="subcellular location">
    <subcellularLocation>
        <location evidence="1">Membrane</location>
        <topology evidence="1">Multi-pass membrane protein</topology>
    </subcellularLocation>
</comment>
<dbReference type="Pfam" id="PF16212">
    <property type="entry name" value="PhoLip_ATPase_C"/>
    <property type="match status" value="1"/>
</dbReference>
<accession>A0A0N4UUB6</accession>
<feature type="transmembrane region" description="Helical" evidence="4">
    <location>
        <begin position="77"/>
        <end position="97"/>
    </location>
</feature>
<dbReference type="GO" id="GO:0045332">
    <property type="term" value="P:phospholipid translocation"/>
    <property type="evidence" value="ECO:0007669"/>
    <property type="project" value="TreeGrafter"/>
</dbReference>
<evidence type="ECO:0000259" key="5">
    <source>
        <dbReference type="Pfam" id="PF16212"/>
    </source>
</evidence>
<proteinExistence type="predicted"/>
<name>A0A0N4UUB6_ENTVE</name>
<dbReference type="STRING" id="51028.A0A0N4UUB6"/>
<dbReference type="GO" id="GO:0046872">
    <property type="term" value="F:metal ion binding"/>
    <property type="evidence" value="ECO:0007669"/>
    <property type="project" value="UniProtKB-KW"/>
</dbReference>
<reference evidence="8" key="1">
    <citation type="submission" date="2017-02" db="UniProtKB">
        <authorList>
            <consortium name="WormBaseParasite"/>
        </authorList>
    </citation>
    <scope>IDENTIFICATION</scope>
</reference>
<sequence length="146" mass="16651">NVCFYLIGFWFSFFSAFSGQTIFEPWTITIFNILTTLPPVAIGLFDKSVPEKKLLENAAWYSSLQQSSFTNTGFGKWVALGILHSLILYFFSYFFLVKPVVWSNGRTDGRLMLAILCYTVSTSKSLNSIRLLNLASKITLTYLHYN</sequence>
<dbReference type="GO" id="GO:0005802">
    <property type="term" value="C:trans-Golgi network"/>
    <property type="evidence" value="ECO:0007669"/>
    <property type="project" value="TreeGrafter"/>
</dbReference>
<keyword evidence="2" id="KW-0479">Metal-binding</keyword>
<keyword evidence="3" id="KW-0460">Magnesium</keyword>
<dbReference type="PANTHER" id="PTHR24092">
    <property type="entry name" value="PROBABLE PHOSPHOLIPID-TRANSPORTING ATPASE"/>
    <property type="match status" value="1"/>
</dbReference>
<dbReference type="EMBL" id="UXUI01002251">
    <property type="protein sequence ID" value="VDD85538.1"/>
    <property type="molecule type" value="Genomic_DNA"/>
</dbReference>
<dbReference type="Proteomes" id="UP000274131">
    <property type="component" value="Unassembled WGS sequence"/>
</dbReference>
<evidence type="ECO:0000256" key="2">
    <source>
        <dbReference type="ARBA" id="ARBA00022723"/>
    </source>
</evidence>
<keyword evidence="4" id="KW-0472">Membrane</keyword>
<dbReference type="InterPro" id="IPR032630">
    <property type="entry name" value="P_typ_ATPase_c"/>
</dbReference>
<keyword evidence="4" id="KW-1133">Transmembrane helix</keyword>
<evidence type="ECO:0000256" key="4">
    <source>
        <dbReference type="SAM" id="Phobius"/>
    </source>
</evidence>
<dbReference type="GO" id="GO:0005886">
    <property type="term" value="C:plasma membrane"/>
    <property type="evidence" value="ECO:0007669"/>
    <property type="project" value="TreeGrafter"/>
</dbReference>
<dbReference type="PANTHER" id="PTHR24092:SF150">
    <property type="entry name" value="PHOSPHOLIPID-TRANSPORTING ATPASE"/>
    <property type="match status" value="1"/>
</dbReference>
<organism evidence="8">
    <name type="scientific">Enterobius vermicularis</name>
    <name type="common">Human pinworm</name>
    <dbReference type="NCBI Taxonomy" id="51028"/>
    <lineage>
        <taxon>Eukaryota</taxon>
        <taxon>Metazoa</taxon>
        <taxon>Ecdysozoa</taxon>
        <taxon>Nematoda</taxon>
        <taxon>Chromadorea</taxon>
        <taxon>Rhabditida</taxon>
        <taxon>Spirurina</taxon>
        <taxon>Oxyuridomorpha</taxon>
        <taxon>Oxyuroidea</taxon>
        <taxon>Oxyuridae</taxon>
        <taxon>Enterobius</taxon>
    </lineage>
</organism>
<evidence type="ECO:0000313" key="7">
    <source>
        <dbReference type="Proteomes" id="UP000274131"/>
    </source>
</evidence>
<keyword evidence="4" id="KW-0812">Transmembrane</keyword>